<dbReference type="InterPro" id="IPR029760">
    <property type="entry name" value="GPX_CS"/>
</dbReference>
<evidence type="ECO:0000313" key="7">
    <source>
        <dbReference type="Proteomes" id="UP000623842"/>
    </source>
</evidence>
<dbReference type="GO" id="GO:0004601">
    <property type="term" value="F:peroxidase activity"/>
    <property type="evidence" value="ECO:0007669"/>
    <property type="project" value="UniProtKB-KW"/>
</dbReference>
<sequence>MANSFYQYQVQTNRHQAFDLNNLKNKVVLIVNTASACGFTPQYAGLETLYKKYKDQGFEILAFPCNQFGKQEKGNNEEIKNFCDLQFNISFQLMDKVEVNGEHTAPLFDFLKNQAPGILGTKSIKWNFTKFLVDGNGNVYKRYSPKTKPEAIEEDIISLLKA</sequence>
<dbReference type="PROSITE" id="PS00460">
    <property type="entry name" value="GLUTATHIONE_PEROXID_1"/>
    <property type="match status" value="1"/>
</dbReference>
<dbReference type="AlphaFoldDB" id="A0A919EKK5"/>
<organism evidence="6 7">
    <name type="scientific">Thalassotalea marina</name>
    <dbReference type="NCBI Taxonomy" id="1673741"/>
    <lineage>
        <taxon>Bacteria</taxon>
        <taxon>Pseudomonadati</taxon>
        <taxon>Pseudomonadota</taxon>
        <taxon>Gammaproteobacteria</taxon>
        <taxon>Alteromonadales</taxon>
        <taxon>Colwelliaceae</taxon>
        <taxon>Thalassotalea</taxon>
    </lineage>
</organism>
<dbReference type="EMBL" id="BNCK01000004">
    <property type="protein sequence ID" value="GHF92262.1"/>
    <property type="molecule type" value="Genomic_DNA"/>
</dbReference>
<dbReference type="CDD" id="cd00340">
    <property type="entry name" value="GSH_Peroxidase"/>
    <property type="match status" value="1"/>
</dbReference>
<proteinExistence type="inferred from homology"/>
<dbReference type="PRINTS" id="PR01011">
    <property type="entry name" value="GLUTPROXDASE"/>
</dbReference>
<evidence type="ECO:0000256" key="5">
    <source>
        <dbReference type="RuleBase" id="RU000499"/>
    </source>
</evidence>
<dbReference type="GO" id="GO:0034599">
    <property type="term" value="P:cellular response to oxidative stress"/>
    <property type="evidence" value="ECO:0007669"/>
    <property type="project" value="TreeGrafter"/>
</dbReference>
<comment type="caution">
    <text evidence="6">The sequence shown here is derived from an EMBL/GenBank/DDBJ whole genome shotgun (WGS) entry which is preliminary data.</text>
</comment>
<evidence type="ECO:0000313" key="6">
    <source>
        <dbReference type="EMBL" id="GHF92262.1"/>
    </source>
</evidence>
<keyword evidence="2 5" id="KW-0575">Peroxidase</keyword>
<reference evidence="6" key="1">
    <citation type="journal article" date="2014" name="Int. J. Syst. Evol. Microbiol.">
        <title>Complete genome sequence of Corynebacterium casei LMG S-19264T (=DSM 44701T), isolated from a smear-ripened cheese.</title>
        <authorList>
            <consortium name="US DOE Joint Genome Institute (JGI-PGF)"/>
            <person name="Walter F."/>
            <person name="Albersmeier A."/>
            <person name="Kalinowski J."/>
            <person name="Ruckert C."/>
        </authorList>
    </citation>
    <scope>NUCLEOTIDE SEQUENCE</scope>
    <source>
        <strain evidence="6">KCTC 42731</strain>
    </source>
</reference>
<dbReference type="InterPro" id="IPR036249">
    <property type="entry name" value="Thioredoxin-like_sf"/>
</dbReference>
<keyword evidence="3 5" id="KW-0560">Oxidoreductase</keyword>
<dbReference type="InterPro" id="IPR000889">
    <property type="entry name" value="Glutathione_peroxidase"/>
</dbReference>
<protein>
    <recommendedName>
        <fullName evidence="5">Glutathione peroxidase</fullName>
    </recommendedName>
</protein>
<dbReference type="SUPFAM" id="SSF52833">
    <property type="entry name" value="Thioredoxin-like"/>
    <property type="match status" value="1"/>
</dbReference>
<dbReference type="Gene3D" id="3.40.30.10">
    <property type="entry name" value="Glutaredoxin"/>
    <property type="match status" value="1"/>
</dbReference>
<dbReference type="PROSITE" id="PS00763">
    <property type="entry name" value="GLUTATHIONE_PEROXID_2"/>
    <property type="match status" value="1"/>
</dbReference>
<evidence type="ECO:0000256" key="1">
    <source>
        <dbReference type="ARBA" id="ARBA00006926"/>
    </source>
</evidence>
<name>A0A919EKK5_9GAMM</name>
<evidence type="ECO:0000256" key="3">
    <source>
        <dbReference type="ARBA" id="ARBA00023002"/>
    </source>
</evidence>
<dbReference type="PIRSF" id="PIRSF000303">
    <property type="entry name" value="Glutathion_perox"/>
    <property type="match status" value="1"/>
</dbReference>
<evidence type="ECO:0000256" key="2">
    <source>
        <dbReference type="ARBA" id="ARBA00022559"/>
    </source>
</evidence>
<feature type="active site" evidence="4">
    <location>
        <position position="37"/>
    </location>
</feature>
<dbReference type="FunFam" id="3.40.30.10:FF:000010">
    <property type="entry name" value="Glutathione peroxidase"/>
    <property type="match status" value="1"/>
</dbReference>
<dbReference type="PROSITE" id="PS51355">
    <property type="entry name" value="GLUTATHIONE_PEROXID_3"/>
    <property type="match status" value="1"/>
</dbReference>
<comment type="similarity">
    <text evidence="1 5">Belongs to the glutathione peroxidase family.</text>
</comment>
<dbReference type="PANTHER" id="PTHR11592:SF78">
    <property type="entry name" value="GLUTATHIONE PEROXIDASE"/>
    <property type="match status" value="1"/>
</dbReference>
<reference evidence="6" key="2">
    <citation type="submission" date="2020-09" db="EMBL/GenBank/DDBJ databases">
        <authorList>
            <person name="Sun Q."/>
            <person name="Kim S."/>
        </authorList>
    </citation>
    <scope>NUCLEOTIDE SEQUENCE</scope>
    <source>
        <strain evidence="6">KCTC 42731</strain>
    </source>
</reference>
<gene>
    <name evidence="6" type="ORF">GCM10017161_20440</name>
</gene>
<evidence type="ECO:0000256" key="4">
    <source>
        <dbReference type="PIRSR" id="PIRSR000303-1"/>
    </source>
</evidence>
<accession>A0A919EKK5</accession>
<dbReference type="RefSeq" id="WP_189770007.1">
    <property type="nucleotide sequence ID" value="NZ_BNCK01000004.1"/>
</dbReference>
<dbReference type="Proteomes" id="UP000623842">
    <property type="component" value="Unassembled WGS sequence"/>
</dbReference>
<dbReference type="Pfam" id="PF00255">
    <property type="entry name" value="GSHPx"/>
    <property type="match status" value="1"/>
</dbReference>
<dbReference type="InterPro" id="IPR029759">
    <property type="entry name" value="GPX_AS"/>
</dbReference>
<dbReference type="PANTHER" id="PTHR11592">
    <property type="entry name" value="GLUTATHIONE PEROXIDASE"/>
    <property type="match status" value="1"/>
</dbReference>
<keyword evidence="7" id="KW-1185">Reference proteome</keyword>